<dbReference type="AlphaFoldDB" id="A0AAN6T6G8"/>
<evidence type="ECO:0000313" key="2">
    <source>
        <dbReference type="EMBL" id="KAK4106031.1"/>
    </source>
</evidence>
<proteinExistence type="predicted"/>
<organism evidence="2 3">
    <name type="scientific">Parathielavia hyrcaniae</name>
    <dbReference type="NCBI Taxonomy" id="113614"/>
    <lineage>
        <taxon>Eukaryota</taxon>
        <taxon>Fungi</taxon>
        <taxon>Dikarya</taxon>
        <taxon>Ascomycota</taxon>
        <taxon>Pezizomycotina</taxon>
        <taxon>Sordariomycetes</taxon>
        <taxon>Sordariomycetidae</taxon>
        <taxon>Sordariales</taxon>
        <taxon>Chaetomiaceae</taxon>
        <taxon>Parathielavia</taxon>
    </lineage>
</organism>
<reference evidence="2" key="1">
    <citation type="journal article" date="2023" name="Mol. Phylogenet. Evol.">
        <title>Genome-scale phylogeny and comparative genomics of the fungal order Sordariales.</title>
        <authorList>
            <person name="Hensen N."/>
            <person name="Bonometti L."/>
            <person name="Westerberg I."/>
            <person name="Brannstrom I.O."/>
            <person name="Guillou S."/>
            <person name="Cros-Aarteil S."/>
            <person name="Calhoun S."/>
            <person name="Haridas S."/>
            <person name="Kuo A."/>
            <person name="Mondo S."/>
            <person name="Pangilinan J."/>
            <person name="Riley R."/>
            <person name="LaButti K."/>
            <person name="Andreopoulos B."/>
            <person name="Lipzen A."/>
            <person name="Chen C."/>
            <person name="Yan M."/>
            <person name="Daum C."/>
            <person name="Ng V."/>
            <person name="Clum A."/>
            <person name="Steindorff A."/>
            <person name="Ohm R.A."/>
            <person name="Martin F."/>
            <person name="Silar P."/>
            <person name="Natvig D.O."/>
            <person name="Lalanne C."/>
            <person name="Gautier V."/>
            <person name="Ament-Velasquez S.L."/>
            <person name="Kruys A."/>
            <person name="Hutchinson M.I."/>
            <person name="Powell A.J."/>
            <person name="Barry K."/>
            <person name="Miller A.N."/>
            <person name="Grigoriev I.V."/>
            <person name="Debuchy R."/>
            <person name="Gladieux P."/>
            <person name="Hiltunen Thoren M."/>
            <person name="Johannesson H."/>
        </authorList>
    </citation>
    <scope>NUCLEOTIDE SEQUENCE</scope>
    <source>
        <strain evidence="2">CBS 757.83</strain>
    </source>
</reference>
<sequence>MVVPPDCSEAAFREPLLRRCPFDPGSISCQWVARLDGGLDVFAWKVIVGNEGPFVIKVELPIRIHAQASTHEDAMDNLLAFSNEGRQQQRMKDLDAIIVSSIPRMKKCFGWLKIDGGYLWSLPRSTRPTLVRLRTYGDRQILSDRQYIAIMYKYVPEGDSEPAQLQAVLDFFWRTGFDFTQSLRKENWKSGVLVDWSDFMSPIGFQWHKHGPEIDSDTSSSAVPSQCASPPSSSSSDTGEDE</sequence>
<feature type="compositionally biased region" description="Low complexity" evidence="1">
    <location>
        <begin position="219"/>
        <end position="236"/>
    </location>
</feature>
<dbReference type="EMBL" id="MU863624">
    <property type="protein sequence ID" value="KAK4106031.1"/>
    <property type="molecule type" value="Genomic_DNA"/>
</dbReference>
<name>A0AAN6T6G8_9PEZI</name>
<dbReference type="Proteomes" id="UP001305647">
    <property type="component" value="Unassembled WGS sequence"/>
</dbReference>
<reference evidence="2" key="2">
    <citation type="submission" date="2023-05" db="EMBL/GenBank/DDBJ databases">
        <authorList>
            <consortium name="Lawrence Berkeley National Laboratory"/>
            <person name="Steindorff A."/>
            <person name="Hensen N."/>
            <person name="Bonometti L."/>
            <person name="Westerberg I."/>
            <person name="Brannstrom I.O."/>
            <person name="Guillou S."/>
            <person name="Cros-Aarteil S."/>
            <person name="Calhoun S."/>
            <person name="Haridas S."/>
            <person name="Kuo A."/>
            <person name="Mondo S."/>
            <person name="Pangilinan J."/>
            <person name="Riley R."/>
            <person name="Labutti K."/>
            <person name="Andreopoulos B."/>
            <person name="Lipzen A."/>
            <person name="Chen C."/>
            <person name="Yanf M."/>
            <person name="Daum C."/>
            <person name="Ng V."/>
            <person name="Clum A."/>
            <person name="Ohm R."/>
            <person name="Martin F."/>
            <person name="Silar P."/>
            <person name="Natvig D."/>
            <person name="Lalanne C."/>
            <person name="Gautier V."/>
            <person name="Ament-Velasquez S.L."/>
            <person name="Kruys A."/>
            <person name="Hutchinson M.I."/>
            <person name="Powell A.J."/>
            <person name="Barry K."/>
            <person name="Miller A.N."/>
            <person name="Grigoriev I.V."/>
            <person name="Debuchy R."/>
            <person name="Gladieux P."/>
            <person name="Thoren M.H."/>
            <person name="Johannesson H."/>
        </authorList>
    </citation>
    <scope>NUCLEOTIDE SEQUENCE</scope>
    <source>
        <strain evidence="2">CBS 757.83</strain>
    </source>
</reference>
<protein>
    <submittedName>
        <fullName evidence="2">Uncharacterized protein</fullName>
    </submittedName>
</protein>
<feature type="region of interest" description="Disordered" evidence="1">
    <location>
        <begin position="212"/>
        <end position="242"/>
    </location>
</feature>
<accession>A0AAN6T6G8</accession>
<evidence type="ECO:0000256" key="1">
    <source>
        <dbReference type="SAM" id="MobiDB-lite"/>
    </source>
</evidence>
<evidence type="ECO:0000313" key="3">
    <source>
        <dbReference type="Proteomes" id="UP001305647"/>
    </source>
</evidence>
<comment type="caution">
    <text evidence="2">The sequence shown here is derived from an EMBL/GenBank/DDBJ whole genome shotgun (WGS) entry which is preliminary data.</text>
</comment>
<gene>
    <name evidence="2" type="ORF">N658DRAFT_562995</name>
</gene>
<keyword evidence="3" id="KW-1185">Reference proteome</keyword>